<dbReference type="Gene3D" id="3.50.80.10">
    <property type="entry name" value="D-tyrosyl-tRNA(Tyr) deacylase"/>
    <property type="match status" value="1"/>
</dbReference>
<dbReference type="GO" id="GO:0019478">
    <property type="term" value="P:D-amino acid catabolic process"/>
    <property type="evidence" value="ECO:0007669"/>
    <property type="project" value="UniProtKB-UniRule"/>
</dbReference>
<dbReference type="InterPro" id="IPR023509">
    <property type="entry name" value="DTD-like_sf"/>
</dbReference>
<dbReference type="InterPro" id="IPR003732">
    <property type="entry name" value="Daa-tRNA_deacyls_DTD"/>
</dbReference>
<dbReference type="EMBL" id="SHAG01000010">
    <property type="protein sequence ID" value="RZO76586.1"/>
    <property type="molecule type" value="Genomic_DNA"/>
</dbReference>
<dbReference type="GO" id="GO:0106026">
    <property type="term" value="F:Gly-tRNA(Ala) deacylase activity"/>
    <property type="evidence" value="ECO:0007669"/>
    <property type="project" value="UniProtKB-UniRule"/>
</dbReference>
<dbReference type="AlphaFoldDB" id="A0A520S2B5"/>
<comment type="domain">
    <text evidence="3">A Gly-cisPro motif from one monomer fits into the active site of the other monomer to allow specific chiral rejection of L-amino acids.</text>
</comment>
<dbReference type="PANTHER" id="PTHR10472:SF5">
    <property type="entry name" value="D-AMINOACYL-TRNA DEACYLASE 1"/>
    <property type="match status" value="1"/>
</dbReference>
<name>A0A520S2B5_9GAMM</name>
<dbReference type="FunFam" id="3.50.80.10:FF:000001">
    <property type="entry name" value="D-aminoacyl-tRNA deacylase"/>
    <property type="match status" value="1"/>
</dbReference>
<keyword evidence="2 3" id="KW-0378">Hydrolase</keyword>
<dbReference type="EC" id="3.1.1.-" evidence="3"/>
<feature type="short sequence motif" description="Gly-cisPro motif, important for rejection of L-amino acids" evidence="3">
    <location>
        <begin position="136"/>
        <end position="137"/>
    </location>
</feature>
<sequence length="144" mass="15684">MRALIQRVSSASVLVDQKIVGAIDSGLLVYLGIDKDDAAEDIEPFVNRIINYRIFPDSEDKMNLALSDVSGSLLIVSQFTLVANTKKGNRPSFSSAATSVHAFNLYNLFVVKASEKCKVQTGLFGADMEVNLCNDGPVTFLLEH</sequence>
<proteinExistence type="inferred from homology"/>
<comment type="subcellular location">
    <subcellularLocation>
        <location evidence="3">Cytoplasm</location>
    </subcellularLocation>
</comment>
<evidence type="ECO:0000313" key="5">
    <source>
        <dbReference type="Proteomes" id="UP000316199"/>
    </source>
</evidence>
<protein>
    <recommendedName>
        <fullName evidence="3">D-aminoacyl-tRNA deacylase</fullName>
        <shortName evidence="3">DTD</shortName>
        <ecNumber evidence="3">3.1.1.96</ecNumber>
    </recommendedName>
    <alternativeName>
        <fullName evidence="3">Gly-tRNA(Ala) deacylase</fullName>
        <ecNumber evidence="3">3.1.1.-</ecNumber>
    </alternativeName>
</protein>
<dbReference type="GO" id="GO:0005737">
    <property type="term" value="C:cytoplasm"/>
    <property type="evidence" value="ECO:0007669"/>
    <property type="project" value="UniProtKB-SubCell"/>
</dbReference>
<evidence type="ECO:0000256" key="1">
    <source>
        <dbReference type="ARBA" id="ARBA00009673"/>
    </source>
</evidence>
<comment type="catalytic activity">
    <reaction evidence="3">
        <text>glycyl-tRNA(Ala) + H2O = tRNA(Ala) + glycine + H(+)</text>
        <dbReference type="Rhea" id="RHEA:53744"/>
        <dbReference type="Rhea" id="RHEA-COMP:9657"/>
        <dbReference type="Rhea" id="RHEA-COMP:13640"/>
        <dbReference type="ChEBI" id="CHEBI:15377"/>
        <dbReference type="ChEBI" id="CHEBI:15378"/>
        <dbReference type="ChEBI" id="CHEBI:57305"/>
        <dbReference type="ChEBI" id="CHEBI:78442"/>
        <dbReference type="ChEBI" id="CHEBI:78522"/>
    </reaction>
</comment>
<comment type="catalytic activity">
    <reaction evidence="3">
        <text>a D-aminoacyl-tRNA + H2O = a tRNA + a D-alpha-amino acid + H(+)</text>
        <dbReference type="Rhea" id="RHEA:13953"/>
        <dbReference type="Rhea" id="RHEA-COMP:10123"/>
        <dbReference type="Rhea" id="RHEA-COMP:10124"/>
        <dbReference type="ChEBI" id="CHEBI:15377"/>
        <dbReference type="ChEBI" id="CHEBI:15378"/>
        <dbReference type="ChEBI" id="CHEBI:59871"/>
        <dbReference type="ChEBI" id="CHEBI:78442"/>
        <dbReference type="ChEBI" id="CHEBI:79333"/>
        <dbReference type="EC" id="3.1.1.96"/>
    </reaction>
</comment>
<reference evidence="4 5" key="1">
    <citation type="submission" date="2019-02" db="EMBL/GenBank/DDBJ databases">
        <title>Prokaryotic population dynamics and viral predation in marine succession experiment using metagenomics: the confinement effect.</title>
        <authorList>
            <person name="Haro-Moreno J.M."/>
            <person name="Rodriguez-Valera F."/>
            <person name="Lopez-Perez M."/>
        </authorList>
    </citation>
    <scope>NUCLEOTIDE SEQUENCE [LARGE SCALE GENOMIC DNA]</scope>
    <source>
        <strain evidence="4">MED-G157</strain>
    </source>
</reference>
<dbReference type="NCBIfam" id="TIGR00256">
    <property type="entry name" value="D-aminoacyl-tRNA deacylase"/>
    <property type="match status" value="1"/>
</dbReference>
<comment type="function">
    <text evidence="3">An aminoacyl-tRNA editing enzyme that deacylates mischarged D-aminoacyl-tRNAs. Also deacylates mischarged glycyl-tRNA(Ala), protecting cells against glycine mischarging by AlaRS. Acts via tRNA-based rather than protein-based catalysis; rejects L-amino acids rather than detecting D-amino acids in the active site. By recycling D-aminoacyl-tRNA to D-amino acids and free tRNA molecules, this enzyme counteracts the toxicity associated with the formation of D-aminoacyl-tRNA entities in vivo and helps enforce protein L-homochirality.</text>
</comment>
<dbReference type="GO" id="GO:0043908">
    <property type="term" value="F:Ser(Gly)-tRNA(Ala) hydrolase activity"/>
    <property type="evidence" value="ECO:0007669"/>
    <property type="project" value="UniProtKB-UniRule"/>
</dbReference>
<dbReference type="GO" id="GO:0051500">
    <property type="term" value="F:D-tyrosyl-tRNA(Tyr) deacylase activity"/>
    <property type="evidence" value="ECO:0007669"/>
    <property type="project" value="TreeGrafter"/>
</dbReference>
<organism evidence="4 5">
    <name type="scientific">OM182 bacterium</name>
    <dbReference type="NCBI Taxonomy" id="2510334"/>
    <lineage>
        <taxon>Bacteria</taxon>
        <taxon>Pseudomonadati</taxon>
        <taxon>Pseudomonadota</taxon>
        <taxon>Gammaproteobacteria</taxon>
        <taxon>OMG group</taxon>
        <taxon>OM182 clade</taxon>
    </lineage>
</organism>
<gene>
    <name evidence="3" type="primary">dtd</name>
    <name evidence="4" type="ORF">EVA68_04015</name>
</gene>
<dbReference type="SUPFAM" id="SSF69500">
    <property type="entry name" value="DTD-like"/>
    <property type="match status" value="1"/>
</dbReference>
<keyword evidence="3" id="KW-0694">RNA-binding</keyword>
<comment type="subunit">
    <text evidence="3">Homodimer.</text>
</comment>
<dbReference type="GO" id="GO:0000049">
    <property type="term" value="F:tRNA binding"/>
    <property type="evidence" value="ECO:0007669"/>
    <property type="project" value="UniProtKB-UniRule"/>
</dbReference>
<dbReference type="HAMAP" id="MF_00518">
    <property type="entry name" value="Deacylase_Dtd"/>
    <property type="match status" value="1"/>
</dbReference>
<keyword evidence="3" id="KW-0820">tRNA-binding</keyword>
<evidence type="ECO:0000256" key="3">
    <source>
        <dbReference type="HAMAP-Rule" id="MF_00518"/>
    </source>
</evidence>
<accession>A0A520S2B5</accession>
<comment type="similarity">
    <text evidence="1 3">Belongs to the DTD family.</text>
</comment>
<evidence type="ECO:0000256" key="2">
    <source>
        <dbReference type="ARBA" id="ARBA00022801"/>
    </source>
</evidence>
<dbReference type="Proteomes" id="UP000316199">
    <property type="component" value="Unassembled WGS sequence"/>
</dbReference>
<dbReference type="PANTHER" id="PTHR10472">
    <property type="entry name" value="D-TYROSYL-TRNA TYR DEACYLASE"/>
    <property type="match status" value="1"/>
</dbReference>
<keyword evidence="3" id="KW-0963">Cytoplasm</keyword>
<dbReference type="EC" id="3.1.1.96" evidence="3"/>
<comment type="caution">
    <text evidence="4">The sequence shown here is derived from an EMBL/GenBank/DDBJ whole genome shotgun (WGS) entry which is preliminary data.</text>
</comment>
<evidence type="ECO:0000313" key="4">
    <source>
        <dbReference type="EMBL" id="RZO76586.1"/>
    </source>
</evidence>
<dbReference type="Pfam" id="PF02580">
    <property type="entry name" value="Tyr_Deacylase"/>
    <property type="match status" value="1"/>
</dbReference>